<dbReference type="PANTHER" id="PTHR42784">
    <property type="entry name" value="PYRANOSE 2-OXIDASE"/>
    <property type="match status" value="1"/>
</dbReference>
<dbReference type="PANTHER" id="PTHR42784:SF1">
    <property type="entry name" value="PYRANOSE 2-OXIDASE"/>
    <property type="match status" value="1"/>
</dbReference>
<dbReference type="OrthoDB" id="9798604at2"/>
<keyword evidence="5" id="KW-0560">Oxidoreductase</keyword>
<name>H1Y0J7_9SPHI</name>
<evidence type="ECO:0000256" key="1">
    <source>
        <dbReference type="ARBA" id="ARBA00001974"/>
    </source>
</evidence>
<dbReference type="RefSeq" id="WP_008509303.1">
    <property type="nucleotide sequence ID" value="NZ_CM001403.1"/>
</dbReference>
<sequence length="551" mass="62235">METNLDKIFDVCIVGTGPAGIVTALEYSQLNPDKTVLLIEYGGPKQTVKNDLDDSIEIENRVNHHDPYECTNKGLGGSSLTWGGRCVMYDEVDFIKRPSVDASCTWDLDLFNETKQYVKKTTEYFECGDPAFNLDEIPAFKGTKIADNFQEGVVTDSAIERWSMPTRFGERYESEIIKRPNVTLLCGYEARGFSAPDENGVVSTIEVRNVESKELLSFTAKSFVLAAGTQEVTRILLRNKQLFSKLDETPPTLGKYYQSHLSGKIASVKFKGNPKKTDYGFLRNADGTYIRRRFQFASKYLVDNDLLNTAIWLDNPLYFDPKHKSGAMSLMYLTMITPILGKKLAPPAIAYSITKGEVKDVGKHIWNVIKGLPSSIITPATIFYKRYLLTRKLPGIFLFSSQNKYALHFHSEQIPFEANRMELGPDHEKLIIHYDLTDTDVNSVIKLHDTLDKWLRESNCGELEYWFKKDELADAIRKISKDGIHQSGTTRIADSPKDGVVDRNLRLWGTKNVFVCSSSVFPTSSQANPTFYLGVFAVRLANYLSKLNENS</sequence>
<protein>
    <recommendedName>
        <fullName evidence="6">Glucose-methanol-choline oxidoreductase C-terminal domain-containing protein</fullName>
    </recommendedName>
</protein>
<evidence type="ECO:0000259" key="6">
    <source>
        <dbReference type="Pfam" id="PF05199"/>
    </source>
</evidence>
<keyword evidence="4" id="KW-0274">FAD</keyword>
<dbReference type="HOGENOM" id="CLU_008878_4_1_10"/>
<accession>H1Y0J7</accession>
<dbReference type="InterPro" id="IPR051473">
    <property type="entry name" value="P2Ox-like"/>
</dbReference>
<dbReference type="Pfam" id="PF05199">
    <property type="entry name" value="GMC_oxred_C"/>
    <property type="match status" value="1"/>
</dbReference>
<keyword evidence="3" id="KW-0285">Flavoprotein</keyword>
<evidence type="ECO:0000313" key="7">
    <source>
        <dbReference type="EMBL" id="EHQ28464.1"/>
    </source>
</evidence>
<dbReference type="Gene3D" id="3.50.50.60">
    <property type="entry name" value="FAD/NAD(P)-binding domain"/>
    <property type="match status" value="2"/>
</dbReference>
<evidence type="ECO:0000256" key="5">
    <source>
        <dbReference type="ARBA" id="ARBA00023002"/>
    </source>
</evidence>
<feature type="domain" description="Glucose-methanol-choline oxidoreductase C-terminal" evidence="6">
    <location>
        <begin position="418"/>
        <end position="533"/>
    </location>
</feature>
<evidence type="ECO:0000256" key="2">
    <source>
        <dbReference type="ARBA" id="ARBA00010790"/>
    </source>
</evidence>
<reference evidence="7" key="1">
    <citation type="submission" date="2011-09" db="EMBL/GenBank/DDBJ databases">
        <title>The permanent draft genome of Mucilaginibacter paludis DSM 18603.</title>
        <authorList>
            <consortium name="US DOE Joint Genome Institute (JGI-PGF)"/>
            <person name="Lucas S."/>
            <person name="Han J."/>
            <person name="Lapidus A."/>
            <person name="Bruce D."/>
            <person name="Goodwin L."/>
            <person name="Pitluck S."/>
            <person name="Peters L."/>
            <person name="Kyrpides N."/>
            <person name="Mavromatis K."/>
            <person name="Ivanova N."/>
            <person name="Mikhailova N."/>
            <person name="Held B."/>
            <person name="Detter J.C."/>
            <person name="Tapia R."/>
            <person name="Han C."/>
            <person name="Land M."/>
            <person name="Hauser L."/>
            <person name="Markowitz V."/>
            <person name="Cheng J.-F."/>
            <person name="Hugenholtz P."/>
            <person name="Woyke T."/>
            <person name="Wu D."/>
            <person name="Tindall B."/>
            <person name="Brambilla E."/>
            <person name="Klenk H.-P."/>
            <person name="Eisen J.A."/>
        </authorList>
    </citation>
    <scope>NUCLEOTIDE SEQUENCE [LARGE SCALE GENOMIC DNA]</scope>
    <source>
        <strain evidence="7">DSM 18603</strain>
    </source>
</reference>
<dbReference type="eggNOG" id="COG2303">
    <property type="taxonomic scope" value="Bacteria"/>
</dbReference>
<dbReference type="STRING" id="714943.Mucpa_4374"/>
<evidence type="ECO:0000256" key="3">
    <source>
        <dbReference type="ARBA" id="ARBA00022630"/>
    </source>
</evidence>
<evidence type="ECO:0000313" key="8">
    <source>
        <dbReference type="Proteomes" id="UP000002774"/>
    </source>
</evidence>
<keyword evidence="8" id="KW-1185">Reference proteome</keyword>
<dbReference type="Proteomes" id="UP000002774">
    <property type="component" value="Chromosome"/>
</dbReference>
<gene>
    <name evidence="7" type="ORF">Mucpa_4374</name>
</gene>
<dbReference type="EMBL" id="CM001403">
    <property type="protein sequence ID" value="EHQ28464.1"/>
    <property type="molecule type" value="Genomic_DNA"/>
</dbReference>
<dbReference type="InterPro" id="IPR007867">
    <property type="entry name" value="GMC_OxRtase_C"/>
</dbReference>
<proteinExistence type="inferred from homology"/>
<organism evidence="7 8">
    <name type="scientific">Mucilaginibacter paludis DSM 18603</name>
    <dbReference type="NCBI Taxonomy" id="714943"/>
    <lineage>
        <taxon>Bacteria</taxon>
        <taxon>Pseudomonadati</taxon>
        <taxon>Bacteroidota</taxon>
        <taxon>Sphingobacteriia</taxon>
        <taxon>Sphingobacteriales</taxon>
        <taxon>Sphingobacteriaceae</taxon>
        <taxon>Mucilaginibacter</taxon>
    </lineage>
</organism>
<dbReference type="SUPFAM" id="SSF51905">
    <property type="entry name" value="FAD/NAD(P)-binding domain"/>
    <property type="match status" value="1"/>
</dbReference>
<dbReference type="InterPro" id="IPR036188">
    <property type="entry name" value="FAD/NAD-bd_sf"/>
</dbReference>
<comment type="similarity">
    <text evidence="2">Belongs to the GMC oxidoreductase family.</text>
</comment>
<dbReference type="AlphaFoldDB" id="H1Y0J7"/>
<comment type="cofactor">
    <cofactor evidence="1">
        <name>FAD</name>
        <dbReference type="ChEBI" id="CHEBI:57692"/>
    </cofactor>
</comment>
<evidence type="ECO:0000256" key="4">
    <source>
        <dbReference type="ARBA" id="ARBA00022827"/>
    </source>
</evidence>
<dbReference type="GO" id="GO:0016614">
    <property type="term" value="F:oxidoreductase activity, acting on CH-OH group of donors"/>
    <property type="evidence" value="ECO:0007669"/>
    <property type="project" value="InterPro"/>
</dbReference>